<dbReference type="SUPFAM" id="SSF100950">
    <property type="entry name" value="NagB/RpiA/CoA transferase-like"/>
    <property type="match status" value="1"/>
</dbReference>
<dbReference type="OrthoDB" id="2015992at2759"/>
<dbReference type="PANTHER" id="PTHR23407:SF1">
    <property type="entry name" value="5-FORMYLTETRAHYDROFOLATE CYCLO-LIGASE"/>
    <property type="match status" value="1"/>
</dbReference>
<evidence type="ECO:0000256" key="5">
    <source>
        <dbReference type="ARBA" id="ARBA00038966"/>
    </source>
</evidence>
<dbReference type="GO" id="GO:0005524">
    <property type="term" value="F:ATP binding"/>
    <property type="evidence" value="ECO:0007669"/>
    <property type="project" value="UniProtKB-KW"/>
</dbReference>
<evidence type="ECO:0000256" key="1">
    <source>
        <dbReference type="ARBA" id="ARBA00010638"/>
    </source>
</evidence>
<evidence type="ECO:0000313" key="7">
    <source>
        <dbReference type="EMBL" id="KIK58894.1"/>
    </source>
</evidence>
<comment type="similarity">
    <text evidence="1">Belongs to the 5-formyltetrahydrofolate cyclo-ligase family.</text>
</comment>
<dbReference type="GO" id="GO:0009396">
    <property type="term" value="P:folic acid-containing compound biosynthetic process"/>
    <property type="evidence" value="ECO:0007669"/>
    <property type="project" value="TreeGrafter"/>
</dbReference>
<dbReference type="AlphaFoldDB" id="A0A0D0C8T8"/>
<evidence type="ECO:0000256" key="2">
    <source>
        <dbReference type="ARBA" id="ARBA00022741"/>
    </source>
</evidence>
<accession>A0A0D0C8T8</accession>
<proteinExistence type="inferred from homology"/>
<evidence type="ECO:0000313" key="8">
    <source>
        <dbReference type="Proteomes" id="UP000053593"/>
    </source>
</evidence>
<dbReference type="GO" id="GO:0035999">
    <property type="term" value="P:tetrahydrofolate interconversion"/>
    <property type="evidence" value="ECO:0007669"/>
    <property type="project" value="TreeGrafter"/>
</dbReference>
<protein>
    <recommendedName>
        <fullName evidence="5">5-formyltetrahydrofolate cyclo-ligase</fullName>
        <ecNumber evidence="5">6.3.3.2</ecNumber>
    </recommendedName>
</protein>
<dbReference type="EMBL" id="KN834782">
    <property type="protein sequence ID" value="KIK58894.1"/>
    <property type="molecule type" value="Genomic_DNA"/>
</dbReference>
<dbReference type="EC" id="6.3.3.2" evidence="5"/>
<keyword evidence="3" id="KW-0067">ATP-binding</keyword>
<comment type="catalytic activity">
    <reaction evidence="4">
        <text>(6S)-5-formyl-5,6,7,8-tetrahydrofolate + ATP = (6R)-5,10-methenyltetrahydrofolate + ADP + phosphate</text>
        <dbReference type="Rhea" id="RHEA:10488"/>
        <dbReference type="ChEBI" id="CHEBI:30616"/>
        <dbReference type="ChEBI" id="CHEBI:43474"/>
        <dbReference type="ChEBI" id="CHEBI:57455"/>
        <dbReference type="ChEBI" id="CHEBI:57457"/>
        <dbReference type="ChEBI" id="CHEBI:456216"/>
        <dbReference type="EC" id="6.3.3.2"/>
    </reaction>
</comment>
<dbReference type="PIRSF" id="PIRSF006806">
    <property type="entry name" value="FTHF_cligase"/>
    <property type="match status" value="1"/>
</dbReference>
<evidence type="ECO:0000256" key="4">
    <source>
        <dbReference type="ARBA" id="ARBA00036539"/>
    </source>
</evidence>
<evidence type="ECO:0000256" key="6">
    <source>
        <dbReference type="PIRSR" id="PIRSR006806-1"/>
    </source>
</evidence>
<reference evidence="7 8" key="1">
    <citation type="submission" date="2014-04" db="EMBL/GenBank/DDBJ databases">
        <title>Evolutionary Origins and Diversification of the Mycorrhizal Mutualists.</title>
        <authorList>
            <consortium name="DOE Joint Genome Institute"/>
            <consortium name="Mycorrhizal Genomics Consortium"/>
            <person name="Kohler A."/>
            <person name="Kuo A."/>
            <person name="Nagy L.G."/>
            <person name="Floudas D."/>
            <person name="Copeland A."/>
            <person name="Barry K.W."/>
            <person name="Cichocki N."/>
            <person name="Veneault-Fourrey C."/>
            <person name="LaButti K."/>
            <person name="Lindquist E.A."/>
            <person name="Lipzen A."/>
            <person name="Lundell T."/>
            <person name="Morin E."/>
            <person name="Murat C."/>
            <person name="Riley R."/>
            <person name="Ohm R."/>
            <person name="Sun H."/>
            <person name="Tunlid A."/>
            <person name="Henrissat B."/>
            <person name="Grigoriev I.V."/>
            <person name="Hibbett D.S."/>
            <person name="Martin F."/>
        </authorList>
    </citation>
    <scope>NUCLEOTIDE SEQUENCE [LARGE SCALE GENOMIC DNA]</scope>
    <source>
        <strain evidence="7 8">FD-317 M1</strain>
    </source>
</reference>
<dbReference type="PANTHER" id="PTHR23407">
    <property type="entry name" value="ATPASE INHIBITOR/5-FORMYLTETRAHYDROFOLATE CYCLO-LIGASE"/>
    <property type="match status" value="1"/>
</dbReference>
<name>A0A0D0C8T8_9AGAR</name>
<dbReference type="HOGENOM" id="CLU_066245_2_2_1"/>
<evidence type="ECO:0000256" key="3">
    <source>
        <dbReference type="ARBA" id="ARBA00022840"/>
    </source>
</evidence>
<feature type="binding site" evidence="6">
    <location>
        <position position="30"/>
    </location>
    <ligand>
        <name>substrate</name>
    </ligand>
</feature>
<dbReference type="InterPro" id="IPR037171">
    <property type="entry name" value="NagB/RpiA_transferase-like"/>
</dbReference>
<dbReference type="InterPro" id="IPR002698">
    <property type="entry name" value="FTHF_cligase"/>
</dbReference>
<feature type="binding site" evidence="6">
    <location>
        <position position="36"/>
    </location>
    <ligand>
        <name>substrate</name>
    </ligand>
</feature>
<dbReference type="Pfam" id="PF01812">
    <property type="entry name" value="5-FTHF_cyc-lig"/>
    <property type="match status" value="1"/>
</dbReference>
<dbReference type="InterPro" id="IPR024185">
    <property type="entry name" value="FTHF_cligase-like_sf"/>
</dbReference>
<dbReference type="Proteomes" id="UP000053593">
    <property type="component" value="Unassembled WGS sequence"/>
</dbReference>
<gene>
    <name evidence="7" type="ORF">GYMLUDRAFT_74717</name>
</gene>
<sequence>MLSTIQTCTIAAKVSLLPVFQDYNSLSCFLSMPSGEVDMSGIVADILASANISLSGNKSLLIPKMSQNGSMEFLKVHKQVDLDMRAPYQVVYEAQEPSNEWKGKPHPNGIDVVLDLTLVPGVAFDRLMSYLGFGLGKGYYDRYITRYIAMALASHEQLLDSSISTSEHDCKMDVIVMLDEVVMVW</sequence>
<keyword evidence="8" id="KW-1185">Reference proteome</keyword>
<dbReference type="Gene3D" id="3.40.50.10420">
    <property type="entry name" value="NagB/RpiA/CoA transferase-like"/>
    <property type="match status" value="1"/>
</dbReference>
<keyword evidence="2" id="KW-0547">Nucleotide-binding</keyword>
<dbReference type="GO" id="GO:0030272">
    <property type="term" value="F:5-formyltetrahydrofolate cyclo-ligase activity"/>
    <property type="evidence" value="ECO:0007669"/>
    <property type="project" value="UniProtKB-EC"/>
</dbReference>
<organism evidence="7 8">
    <name type="scientific">Collybiopsis luxurians FD-317 M1</name>
    <dbReference type="NCBI Taxonomy" id="944289"/>
    <lineage>
        <taxon>Eukaryota</taxon>
        <taxon>Fungi</taxon>
        <taxon>Dikarya</taxon>
        <taxon>Basidiomycota</taxon>
        <taxon>Agaricomycotina</taxon>
        <taxon>Agaricomycetes</taxon>
        <taxon>Agaricomycetidae</taxon>
        <taxon>Agaricales</taxon>
        <taxon>Marasmiineae</taxon>
        <taxon>Omphalotaceae</taxon>
        <taxon>Collybiopsis</taxon>
        <taxon>Collybiopsis luxurians</taxon>
    </lineage>
</organism>